<evidence type="ECO:0000313" key="2">
    <source>
        <dbReference type="Proteomes" id="UP000569732"/>
    </source>
</evidence>
<dbReference type="EMBL" id="JACCKB010000111">
    <property type="protein sequence ID" value="NYZ69632.1"/>
    <property type="molecule type" value="Genomic_DNA"/>
</dbReference>
<dbReference type="AlphaFoldDB" id="A0A853ICP6"/>
<organism evidence="1 2">
    <name type="scientific">Spartinivicinus marinus</name>
    <dbReference type="NCBI Taxonomy" id="2994442"/>
    <lineage>
        <taxon>Bacteria</taxon>
        <taxon>Pseudomonadati</taxon>
        <taxon>Pseudomonadota</taxon>
        <taxon>Gammaproteobacteria</taxon>
        <taxon>Oceanospirillales</taxon>
        <taxon>Zooshikellaceae</taxon>
        <taxon>Spartinivicinus</taxon>
    </lineage>
</organism>
<keyword evidence="1" id="KW-0238">DNA-binding</keyword>
<evidence type="ECO:0000313" key="1">
    <source>
        <dbReference type="EMBL" id="NYZ69632.1"/>
    </source>
</evidence>
<gene>
    <name evidence="1" type="ORF">H0A36_26820</name>
</gene>
<protein>
    <submittedName>
        <fullName evidence="1">DNA-binding protein</fullName>
    </submittedName>
</protein>
<reference evidence="1 2" key="1">
    <citation type="submission" date="2020-07" db="EMBL/GenBank/DDBJ databases">
        <title>Endozoicomonas sp. nov., isolated from sediment.</title>
        <authorList>
            <person name="Gu T."/>
        </authorList>
    </citation>
    <scope>NUCLEOTIDE SEQUENCE [LARGE SCALE GENOMIC DNA]</scope>
    <source>
        <strain evidence="1 2">SM1973</strain>
    </source>
</reference>
<comment type="caution">
    <text evidence="1">The sequence shown here is derived from an EMBL/GenBank/DDBJ whole genome shotgun (WGS) entry which is preliminary data.</text>
</comment>
<accession>A0A853ICP6</accession>
<name>A0A853ICP6_9GAMM</name>
<proteinExistence type="predicted"/>
<dbReference type="Proteomes" id="UP000569732">
    <property type="component" value="Unassembled WGS sequence"/>
</dbReference>
<keyword evidence="2" id="KW-1185">Reference proteome</keyword>
<sequence length="186" mass="20632">MMRVAMMETYEFVLKFKLSNVDTDPEQFLEALYEQGCDDALVGVGRKGVVALDFAREAESAEQAVMSAVSAVLKAIPGAELFEAGPDLINLSDLAELMGCSRQNAHKHANADDFPMPVVSKGRDQLWHYSDVLEWLNANQAKLRKLKLDSDNLSLAKILRTTNLVVESNKINPEVFNKAKQLLSYA</sequence>
<dbReference type="GO" id="GO:0003677">
    <property type="term" value="F:DNA binding"/>
    <property type="evidence" value="ECO:0007669"/>
    <property type="project" value="UniProtKB-KW"/>
</dbReference>